<dbReference type="GO" id="GO:0005789">
    <property type="term" value="C:endoplasmic reticulum membrane"/>
    <property type="evidence" value="ECO:0007669"/>
    <property type="project" value="TreeGrafter"/>
</dbReference>
<feature type="transmembrane region" description="Helical" evidence="1">
    <location>
        <begin position="93"/>
        <end position="111"/>
    </location>
</feature>
<evidence type="ECO:0000313" key="3">
    <source>
        <dbReference type="Proteomes" id="UP000299084"/>
    </source>
</evidence>
<dbReference type="AlphaFoldDB" id="A0A5N4E6N6"/>
<gene>
    <name evidence="2" type="ORF">Cadr_000007410</name>
</gene>
<feature type="transmembrane region" description="Helical" evidence="1">
    <location>
        <begin position="123"/>
        <end position="145"/>
    </location>
</feature>
<feature type="transmembrane region" description="Helical" evidence="1">
    <location>
        <begin position="165"/>
        <end position="183"/>
    </location>
</feature>
<dbReference type="PANTHER" id="PTHR14969">
    <property type="entry name" value="SPHINGOSINE-1-PHOSPHATE PHOSPHOHYDROLASE"/>
    <property type="match status" value="1"/>
</dbReference>
<evidence type="ECO:0000313" key="2">
    <source>
        <dbReference type="EMBL" id="KAB1279158.1"/>
    </source>
</evidence>
<keyword evidence="1" id="KW-1133">Transmembrane helix</keyword>
<dbReference type="Proteomes" id="UP000299084">
    <property type="component" value="Unassembled WGS sequence"/>
</dbReference>
<dbReference type="EMBL" id="JWIN03000005">
    <property type="protein sequence ID" value="KAB1279158.1"/>
    <property type="molecule type" value="Genomic_DNA"/>
</dbReference>
<sequence length="244" mass="27326">MLVMYIGQVAKDILKWPRPLSPPVVKLEKRVIMEYGMPSTHAMAATTISFTLLISSMDRYQDVLGGVLMTAVLIVLTYPAWTLIDCLDLASPLFPVCAIVVPFFLSYNYPMSECYSPTRADTTTILASGAGMIIGFWINHFFQLVSEPAESLPVVQNIPPLTVDILVLSLARFVVGITLTLLVRQLARTLSLQVLYSWFKVVTRNKEARQRLEIEVPYKFVTYTSVGICATTFVPMLHRFLGLL</sequence>
<evidence type="ECO:0000256" key="1">
    <source>
        <dbReference type="SAM" id="Phobius"/>
    </source>
</evidence>
<keyword evidence="1" id="KW-0812">Transmembrane</keyword>
<dbReference type="SUPFAM" id="SSF48317">
    <property type="entry name" value="Acid phosphatase/Vanadium-dependent haloperoxidase"/>
    <property type="match status" value="1"/>
</dbReference>
<keyword evidence="1" id="KW-0472">Membrane</keyword>
<dbReference type="STRING" id="9838.ENSCDRP00005003112"/>
<protein>
    <submittedName>
        <fullName evidence="2">Sphingosine-1-phosphate phosphatase 2</fullName>
    </submittedName>
</protein>
<dbReference type="PANTHER" id="PTHR14969:SF14">
    <property type="entry name" value="SPHINGOSINE-1-PHOSPHATE PHOSPHATASE 2"/>
    <property type="match status" value="1"/>
</dbReference>
<comment type="caution">
    <text evidence="2">The sequence shown here is derived from an EMBL/GenBank/DDBJ whole genome shotgun (WGS) entry which is preliminary data.</text>
</comment>
<name>A0A5N4E6N6_CAMDR</name>
<keyword evidence="3" id="KW-1185">Reference proteome</keyword>
<organism evidence="2 3">
    <name type="scientific">Camelus dromedarius</name>
    <name type="common">Dromedary</name>
    <name type="synonym">Arabian camel</name>
    <dbReference type="NCBI Taxonomy" id="9838"/>
    <lineage>
        <taxon>Eukaryota</taxon>
        <taxon>Metazoa</taxon>
        <taxon>Chordata</taxon>
        <taxon>Craniata</taxon>
        <taxon>Vertebrata</taxon>
        <taxon>Euteleostomi</taxon>
        <taxon>Mammalia</taxon>
        <taxon>Eutheria</taxon>
        <taxon>Laurasiatheria</taxon>
        <taxon>Artiodactyla</taxon>
        <taxon>Tylopoda</taxon>
        <taxon>Camelidae</taxon>
        <taxon>Camelus</taxon>
    </lineage>
</organism>
<accession>A0A5N4E6N6</accession>
<feature type="transmembrane region" description="Helical" evidence="1">
    <location>
        <begin position="63"/>
        <end position="81"/>
    </location>
</feature>
<proteinExistence type="predicted"/>
<reference evidence="2 3" key="1">
    <citation type="journal article" date="2019" name="Mol. Ecol. Resour.">
        <title>Improving Illumina assemblies with Hi-C and long reads: an example with the North African dromedary.</title>
        <authorList>
            <person name="Elbers J.P."/>
            <person name="Rogers M.F."/>
            <person name="Perelman P.L."/>
            <person name="Proskuryakova A.A."/>
            <person name="Serdyukova N.A."/>
            <person name="Johnson W.E."/>
            <person name="Horin P."/>
            <person name="Corander J."/>
            <person name="Murphy D."/>
            <person name="Burger P.A."/>
        </authorList>
    </citation>
    <scope>NUCLEOTIDE SEQUENCE [LARGE SCALE GENOMIC DNA]</scope>
    <source>
        <strain evidence="2">Drom800</strain>
        <tissue evidence="2">Blood</tissue>
    </source>
</reference>
<dbReference type="InterPro" id="IPR036938">
    <property type="entry name" value="PAP2/HPO_sf"/>
</dbReference>
<feature type="transmembrane region" description="Helical" evidence="1">
    <location>
        <begin position="220"/>
        <end position="241"/>
    </location>
</feature>
<dbReference type="GO" id="GO:0006670">
    <property type="term" value="P:sphingosine metabolic process"/>
    <property type="evidence" value="ECO:0007669"/>
    <property type="project" value="TreeGrafter"/>
</dbReference>
<dbReference type="GO" id="GO:0042392">
    <property type="term" value="F:sphingosine-1-phosphate phosphatase activity"/>
    <property type="evidence" value="ECO:0007669"/>
    <property type="project" value="TreeGrafter"/>
</dbReference>